<feature type="region of interest" description="Disordered" evidence="1">
    <location>
        <begin position="159"/>
        <end position="221"/>
    </location>
</feature>
<name>A0A1D2N9P4_ORCCI</name>
<comment type="caution">
    <text evidence="2">The sequence shown here is derived from an EMBL/GenBank/DDBJ whole genome shotgun (WGS) entry which is preliminary data.</text>
</comment>
<accession>A0A1D2N9P4</accession>
<feature type="compositionally biased region" description="Basic and acidic residues" evidence="1">
    <location>
        <begin position="198"/>
        <end position="212"/>
    </location>
</feature>
<dbReference type="Proteomes" id="UP000094527">
    <property type="component" value="Unassembled WGS sequence"/>
</dbReference>
<evidence type="ECO:0000256" key="1">
    <source>
        <dbReference type="SAM" id="MobiDB-lite"/>
    </source>
</evidence>
<dbReference type="EMBL" id="LJIJ01000131">
    <property type="protein sequence ID" value="ODN01982.1"/>
    <property type="molecule type" value="Genomic_DNA"/>
</dbReference>
<keyword evidence="3" id="KW-1185">Reference proteome</keyword>
<protein>
    <submittedName>
        <fullName evidence="2">Uncharacterized protein</fullName>
    </submittedName>
</protein>
<reference evidence="2 3" key="1">
    <citation type="journal article" date="2016" name="Genome Biol. Evol.">
        <title>Gene Family Evolution Reflects Adaptation to Soil Environmental Stressors in the Genome of the Collembolan Orchesella cincta.</title>
        <authorList>
            <person name="Faddeeva-Vakhrusheva A."/>
            <person name="Derks M.F."/>
            <person name="Anvar S.Y."/>
            <person name="Agamennone V."/>
            <person name="Suring W."/>
            <person name="Smit S."/>
            <person name="van Straalen N.M."/>
            <person name="Roelofs D."/>
        </authorList>
    </citation>
    <scope>NUCLEOTIDE SEQUENCE [LARGE SCALE GENOMIC DNA]</scope>
    <source>
        <tissue evidence="2">Mixed pool</tissue>
    </source>
</reference>
<feature type="compositionally biased region" description="Basic residues" evidence="1">
    <location>
        <begin position="165"/>
        <end position="197"/>
    </location>
</feature>
<sequence>MGRHRKKWVDEPEDRVWPFEISIDLARHKPKIAFMSGCIREYYPEDPGYSKFGTTHCIPDSEDTARCTFVPSTNLLQKPISKLGYGIGGLSAPRFPKTATSSVVPAPNAYPPVVPLINKKKEKKEKRKSTNVKLKEFMAMYEKIVQEQCDQYEKSGVLTSATAHEKHKNHPTKSDSKHRRKRSKRHLHNDHHHHDHHHKPDANSKPPSHPDHAAAATTDSSHACHKKVAAFGMGLKSTRFQLEKESKDKLGPGNYNPKLLNYESFQITTPRGELIPRVRTVCNPTKYDSCMNCGINLKSSDYYQTKNKMKVITKDPMQDPKYKMVYLSLCRYCYCYGLKDELQQWDKDKLPDLFIKARHCNSVHDHKEGLTEYLSKATCKVMLSMARKELMYSRYFKDDPCQATTARDYKSI</sequence>
<organism evidence="2 3">
    <name type="scientific">Orchesella cincta</name>
    <name type="common">Springtail</name>
    <name type="synonym">Podura cincta</name>
    <dbReference type="NCBI Taxonomy" id="48709"/>
    <lineage>
        <taxon>Eukaryota</taxon>
        <taxon>Metazoa</taxon>
        <taxon>Ecdysozoa</taxon>
        <taxon>Arthropoda</taxon>
        <taxon>Hexapoda</taxon>
        <taxon>Collembola</taxon>
        <taxon>Entomobryomorpha</taxon>
        <taxon>Entomobryoidea</taxon>
        <taxon>Orchesellidae</taxon>
        <taxon>Orchesellinae</taxon>
        <taxon>Orchesella</taxon>
    </lineage>
</organism>
<dbReference type="AlphaFoldDB" id="A0A1D2N9P4"/>
<gene>
    <name evidence="2" type="ORF">Ocin01_04697</name>
</gene>
<evidence type="ECO:0000313" key="2">
    <source>
        <dbReference type="EMBL" id="ODN01982.1"/>
    </source>
</evidence>
<proteinExistence type="predicted"/>
<evidence type="ECO:0000313" key="3">
    <source>
        <dbReference type="Proteomes" id="UP000094527"/>
    </source>
</evidence>